<name>A0A508X4P9_9HYPH</name>
<dbReference type="AlphaFoldDB" id="A0A508X4P9"/>
<reference evidence="1" key="1">
    <citation type="submission" date="2019-06" db="EMBL/GenBank/DDBJ databases">
        <authorList>
            <person name="Le Quere A."/>
            <person name="Colella S."/>
        </authorList>
    </citation>
    <scope>NUCLEOTIDE SEQUENCE</scope>
    <source>
        <strain evidence="1">EmedicaeMD41</strain>
    </source>
</reference>
<gene>
    <name evidence="1" type="ORF">EMEDMD4_440087</name>
</gene>
<dbReference type="EMBL" id="CABFNB010000111">
    <property type="protein sequence ID" value="VTZ62773.1"/>
    <property type="molecule type" value="Genomic_DNA"/>
</dbReference>
<sequence>MGVIGYLLHALCRRNHGLFAFGGRFEAPGCGVPDTERPRAGRRWLGVLNLIGSGRRSEPIECRAPWEEVQRFDKEENKSFSLR</sequence>
<dbReference type="Proteomes" id="UP000507954">
    <property type="component" value="Unassembled WGS sequence"/>
</dbReference>
<organism evidence="1">
    <name type="scientific">Sinorhizobium medicae</name>
    <dbReference type="NCBI Taxonomy" id="110321"/>
    <lineage>
        <taxon>Bacteria</taxon>
        <taxon>Pseudomonadati</taxon>
        <taxon>Pseudomonadota</taxon>
        <taxon>Alphaproteobacteria</taxon>
        <taxon>Hyphomicrobiales</taxon>
        <taxon>Rhizobiaceae</taxon>
        <taxon>Sinorhizobium/Ensifer group</taxon>
        <taxon>Sinorhizobium</taxon>
    </lineage>
</organism>
<protein>
    <submittedName>
        <fullName evidence="1">Uncharacterized protein</fullName>
    </submittedName>
</protein>
<evidence type="ECO:0000313" key="1">
    <source>
        <dbReference type="EMBL" id="VTZ62773.1"/>
    </source>
</evidence>
<accession>A0A508X4P9</accession>
<proteinExistence type="predicted"/>